<dbReference type="InterPro" id="IPR050156">
    <property type="entry name" value="TC-AMP_synthase_SUA5"/>
</dbReference>
<feature type="binding site" evidence="14">
    <location>
        <position position="73"/>
    </location>
    <ligand>
        <name>ATP</name>
        <dbReference type="ChEBI" id="CHEBI:30616"/>
    </ligand>
</feature>
<feature type="binding site" evidence="14">
    <location>
        <position position="159"/>
    </location>
    <ligand>
        <name>ATP</name>
        <dbReference type="ChEBI" id="CHEBI:30616"/>
    </ligand>
</feature>
<keyword evidence="5 13" id="KW-0963">Cytoplasm</keyword>
<evidence type="ECO:0000256" key="5">
    <source>
        <dbReference type="ARBA" id="ARBA00022490"/>
    </source>
</evidence>
<evidence type="ECO:0000313" key="18">
    <source>
        <dbReference type="Proteomes" id="UP000000719"/>
    </source>
</evidence>
<dbReference type="Proteomes" id="UP000000719">
    <property type="component" value="Chromosome"/>
</dbReference>
<keyword evidence="8 13" id="KW-0548">Nucleotidyltransferase</keyword>
<feature type="binding site" evidence="14">
    <location>
        <position position="197"/>
    </location>
    <ligand>
        <name>L-threonine</name>
        <dbReference type="ChEBI" id="CHEBI:57926"/>
    </ligand>
</feature>
<dbReference type="PANTHER" id="PTHR17490:SF16">
    <property type="entry name" value="THREONYLCARBAMOYL-AMP SYNTHASE"/>
    <property type="match status" value="1"/>
</dbReference>
<feature type="binding site" evidence="14">
    <location>
        <position position="137"/>
    </location>
    <ligand>
        <name>L-threonine</name>
        <dbReference type="ChEBI" id="CHEBI:57926"/>
    </ligand>
</feature>
<gene>
    <name evidence="17" type="ordered locus">Hore_17950</name>
</gene>
<dbReference type="Gene3D" id="3.40.50.11030">
    <property type="entry name" value="Threonylcarbamoyl-AMP synthase, C-terminal domain"/>
    <property type="match status" value="1"/>
</dbReference>
<comment type="function">
    <text evidence="13">Required for the formation of a threonylcarbamoyl group on adenosine at position 37 (t(6)A37) in tRNAs that read codons beginning with adenine.</text>
</comment>
<dbReference type="Pfam" id="PF01300">
    <property type="entry name" value="Sua5_yciO_yrdC"/>
    <property type="match status" value="1"/>
</dbReference>
<evidence type="ECO:0000313" key="17">
    <source>
        <dbReference type="EMBL" id="ACL70544.1"/>
    </source>
</evidence>
<feature type="region of interest" description="Disordered" evidence="15">
    <location>
        <begin position="223"/>
        <end position="244"/>
    </location>
</feature>
<feature type="binding site" evidence="14">
    <location>
        <position position="211"/>
    </location>
    <ligand>
        <name>ATP</name>
        <dbReference type="ChEBI" id="CHEBI:30616"/>
    </ligand>
</feature>
<dbReference type="GO" id="GO:0008033">
    <property type="term" value="P:tRNA processing"/>
    <property type="evidence" value="ECO:0007669"/>
    <property type="project" value="UniProtKB-KW"/>
</dbReference>
<dbReference type="GO" id="GO:0061710">
    <property type="term" value="F:L-threonylcarbamoyladenylate synthase"/>
    <property type="evidence" value="ECO:0007669"/>
    <property type="project" value="UniProtKB-EC"/>
</dbReference>
<name>B8CZ25_HALOH</name>
<reference evidence="17 18" key="1">
    <citation type="journal article" date="2009" name="PLoS ONE">
        <title>Genome analysis of the anaerobic thermohalophilic bacterium Halothermothrix orenii.</title>
        <authorList>
            <person name="Mavromatis K."/>
            <person name="Ivanova N."/>
            <person name="Anderson I."/>
            <person name="Lykidis A."/>
            <person name="Hooper S.D."/>
            <person name="Sun H."/>
            <person name="Kunin V."/>
            <person name="Lapidus A."/>
            <person name="Hugenholtz P."/>
            <person name="Patel B."/>
            <person name="Kyrpides N.C."/>
        </authorList>
    </citation>
    <scope>NUCLEOTIDE SEQUENCE [LARGE SCALE GENOMIC DNA]</scope>
    <source>
        <strain evidence="18">H 168 / OCM 544 / DSM 9562</strain>
    </source>
</reference>
<feature type="binding site" evidence="14">
    <location>
        <position position="50"/>
    </location>
    <ligand>
        <name>L-threonine</name>
        <dbReference type="ChEBI" id="CHEBI:57926"/>
    </ligand>
</feature>
<dbReference type="GO" id="GO:0003725">
    <property type="term" value="F:double-stranded RNA binding"/>
    <property type="evidence" value="ECO:0007669"/>
    <property type="project" value="UniProtKB-UniRule"/>
</dbReference>
<comment type="catalytic activity">
    <reaction evidence="12 13">
        <text>L-threonine + hydrogencarbonate + ATP = L-threonylcarbamoyladenylate + diphosphate + H2O</text>
        <dbReference type="Rhea" id="RHEA:36407"/>
        <dbReference type="ChEBI" id="CHEBI:15377"/>
        <dbReference type="ChEBI" id="CHEBI:17544"/>
        <dbReference type="ChEBI" id="CHEBI:30616"/>
        <dbReference type="ChEBI" id="CHEBI:33019"/>
        <dbReference type="ChEBI" id="CHEBI:57926"/>
        <dbReference type="ChEBI" id="CHEBI:73682"/>
        <dbReference type="EC" id="2.7.7.87"/>
    </reaction>
</comment>
<evidence type="ECO:0000256" key="3">
    <source>
        <dbReference type="ARBA" id="ARBA00012584"/>
    </source>
</evidence>
<dbReference type="PROSITE" id="PS51163">
    <property type="entry name" value="YRDC"/>
    <property type="match status" value="1"/>
</dbReference>
<dbReference type="Gene3D" id="3.90.870.10">
    <property type="entry name" value="DHBP synthase"/>
    <property type="match status" value="1"/>
</dbReference>
<evidence type="ECO:0000256" key="15">
    <source>
        <dbReference type="SAM" id="MobiDB-lite"/>
    </source>
</evidence>
<keyword evidence="6 13" id="KW-0808">Transferase</keyword>
<dbReference type="GO" id="GO:0006450">
    <property type="term" value="P:regulation of translational fidelity"/>
    <property type="evidence" value="ECO:0007669"/>
    <property type="project" value="TreeGrafter"/>
</dbReference>
<keyword evidence="7 13" id="KW-0819">tRNA processing</keyword>
<dbReference type="STRING" id="373903.Hore_17950"/>
<evidence type="ECO:0000256" key="10">
    <source>
        <dbReference type="ARBA" id="ARBA00022840"/>
    </source>
</evidence>
<dbReference type="InterPro" id="IPR005145">
    <property type="entry name" value="Sua5_C"/>
</dbReference>
<evidence type="ECO:0000256" key="14">
    <source>
        <dbReference type="PIRSR" id="PIRSR004930-1"/>
    </source>
</evidence>
<dbReference type="eggNOG" id="COG0009">
    <property type="taxonomic scope" value="Bacteria"/>
</dbReference>
<evidence type="ECO:0000256" key="2">
    <source>
        <dbReference type="ARBA" id="ARBA00007663"/>
    </source>
</evidence>
<dbReference type="SUPFAM" id="SSF55821">
    <property type="entry name" value="YrdC/RibB"/>
    <property type="match status" value="1"/>
</dbReference>
<evidence type="ECO:0000256" key="1">
    <source>
        <dbReference type="ARBA" id="ARBA00004496"/>
    </source>
</evidence>
<evidence type="ECO:0000256" key="13">
    <source>
        <dbReference type="PIRNR" id="PIRNR004930"/>
    </source>
</evidence>
<dbReference type="InterPro" id="IPR010923">
    <property type="entry name" value="T(6)A37_SUA5"/>
</dbReference>
<feature type="binding site" evidence="14">
    <location>
        <position position="82"/>
    </location>
    <ligand>
        <name>L-threonine</name>
        <dbReference type="ChEBI" id="CHEBI:57926"/>
    </ligand>
</feature>
<evidence type="ECO:0000256" key="6">
    <source>
        <dbReference type="ARBA" id="ARBA00022679"/>
    </source>
</evidence>
<comment type="similarity">
    <text evidence="2 13">Belongs to the SUA5 family.</text>
</comment>
<dbReference type="InterPro" id="IPR038385">
    <property type="entry name" value="Sua5/YwlC_C"/>
</dbReference>
<keyword evidence="9 13" id="KW-0547">Nucleotide-binding</keyword>
<evidence type="ECO:0000256" key="11">
    <source>
        <dbReference type="ARBA" id="ARBA00029774"/>
    </source>
</evidence>
<protein>
    <recommendedName>
        <fullName evidence="4 13">Threonylcarbamoyl-AMP synthase</fullName>
        <shortName evidence="13">TC-AMP synthase</shortName>
        <ecNumber evidence="3 13">2.7.7.87</ecNumber>
    </recommendedName>
    <alternativeName>
        <fullName evidence="11 13">L-threonylcarbamoyladenylate synthase</fullName>
    </alternativeName>
</protein>
<dbReference type="EMBL" id="CP001098">
    <property type="protein sequence ID" value="ACL70544.1"/>
    <property type="molecule type" value="Genomic_DNA"/>
</dbReference>
<keyword evidence="18" id="KW-1185">Reference proteome</keyword>
<evidence type="ECO:0000259" key="16">
    <source>
        <dbReference type="PROSITE" id="PS51163"/>
    </source>
</evidence>
<dbReference type="Pfam" id="PF03481">
    <property type="entry name" value="Sua5_C"/>
    <property type="match status" value="1"/>
</dbReference>
<dbReference type="GO" id="GO:0005737">
    <property type="term" value="C:cytoplasm"/>
    <property type="evidence" value="ECO:0007669"/>
    <property type="project" value="UniProtKB-SubCell"/>
</dbReference>
<dbReference type="HOGENOM" id="CLU_031397_0_0_9"/>
<dbReference type="NCBIfam" id="TIGR00057">
    <property type="entry name" value="L-threonylcarbamoyladenylate synthase"/>
    <property type="match status" value="1"/>
</dbReference>
<sequence length="364" mass="40215">MRMEYKTRIGRVNRDLIKKQDILKLKENDAIREGASLLQKGEVVAFPTETVYGLGADATSESAVKKIFKAKGRPRDNPLIVHIGEMDQLYDIIKNPLSDTTRRLIKHFWPGPLTLIFEKKETIPGVTTAGLESVAVRFPDNPVARALIGLSSVPVAAPSANLSGSPSPTRAEHVFKDLKGRIPFIIDGGPSSVGVESTVIDIRSGNPVILRPGGVTREEIAEVTGFSPENPDNEDRKKPLSPGMKYRHYSPRTPLYLIEIRDFDKIRDVGEKYKGYNLALVITSETDMVLKESLKSFSTTGIKKVVIGSRNDFKKIAACMFDILRNLDTDNIDLIFFETIPEKGLGEAIMNRLAKAATGKIVVE</sequence>
<keyword evidence="10 13" id="KW-0067">ATP-binding</keyword>
<evidence type="ECO:0000256" key="8">
    <source>
        <dbReference type="ARBA" id="ARBA00022695"/>
    </source>
</evidence>
<dbReference type="PIRSF" id="PIRSF004930">
    <property type="entry name" value="Tln_factor_SUA5"/>
    <property type="match status" value="1"/>
</dbReference>
<dbReference type="FunFam" id="3.90.870.10:FF:000008">
    <property type="entry name" value="Threonylcarbamoyl-AMP synthase"/>
    <property type="match status" value="1"/>
</dbReference>
<evidence type="ECO:0000256" key="7">
    <source>
        <dbReference type="ARBA" id="ARBA00022694"/>
    </source>
</evidence>
<dbReference type="AlphaFoldDB" id="B8CZ25"/>
<feature type="binding site" evidence="14">
    <location>
        <position position="249"/>
    </location>
    <ligand>
        <name>ATP</name>
        <dbReference type="ChEBI" id="CHEBI:30616"/>
    </ligand>
</feature>
<evidence type="ECO:0000256" key="4">
    <source>
        <dbReference type="ARBA" id="ARBA00015492"/>
    </source>
</evidence>
<accession>B8CZ25</accession>
<organism evidence="17 18">
    <name type="scientific">Halothermothrix orenii (strain H 168 / OCM 544 / DSM 9562)</name>
    <dbReference type="NCBI Taxonomy" id="373903"/>
    <lineage>
        <taxon>Bacteria</taxon>
        <taxon>Bacillati</taxon>
        <taxon>Bacillota</taxon>
        <taxon>Clostridia</taxon>
        <taxon>Halanaerobiales</taxon>
        <taxon>Halothermotrichaceae</taxon>
        <taxon>Halothermothrix</taxon>
    </lineage>
</organism>
<evidence type="ECO:0000256" key="12">
    <source>
        <dbReference type="ARBA" id="ARBA00048366"/>
    </source>
</evidence>
<feature type="binding site" evidence="14">
    <location>
        <position position="167"/>
    </location>
    <ligand>
        <name>ATP</name>
        <dbReference type="ChEBI" id="CHEBI:30616"/>
    </ligand>
</feature>
<dbReference type="GO" id="GO:0000049">
    <property type="term" value="F:tRNA binding"/>
    <property type="evidence" value="ECO:0007669"/>
    <property type="project" value="TreeGrafter"/>
</dbReference>
<dbReference type="KEGG" id="hor:Hore_17950"/>
<evidence type="ECO:0000256" key="9">
    <source>
        <dbReference type="ARBA" id="ARBA00022741"/>
    </source>
</evidence>
<dbReference type="EC" id="2.7.7.87" evidence="3 13"/>
<dbReference type="InterPro" id="IPR006070">
    <property type="entry name" value="Sua5-like_dom"/>
</dbReference>
<comment type="subcellular location">
    <subcellularLocation>
        <location evidence="1 13">Cytoplasm</location>
    </subcellularLocation>
</comment>
<feature type="domain" description="YrdC-like" evidence="16">
    <location>
        <begin position="28"/>
        <end position="215"/>
    </location>
</feature>
<feature type="binding site" evidence="14">
    <location>
        <position position="157"/>
    </location>
    <ligand>
        <name>L-threonine</name>
        <dbReference type="ChEBI" id="CHEBI:57926"/>
    </ligand>
</feature>
<dbReference type="GO" id="GO:0005524">
    <property type="term" value="F:ATP binding"/>
    <property type="evidence" value="ECO:0007669"/>
    <property type="project" value="UniProtKB-UniRule"/>
</dbReference>
<dbReference type="InterPro" id="IPR017945">
    <property type="entry name" value="DHBP_synth_RibB-like_a/b_dom"/>
</dbReference>
<proteinExistence type="inferred from homology"/>
<feature type="binding site" evidence="14">
    <location>
        <position position="77"/>
    </location>
    <ligand>
        <name>ATP</name>
        <dbReference type="ChEBI" id="CHEBI:30616"/>
    </ligand>
</feature>
<dbReference type="PANTHER" id="PTHR17490">
    <property type="entry name" value="SUA5"/>
    <property type="match status" value="1"/>
</dbReference>